<feature type="compositionally biased region" description="Low complexity" evidence="2">
    <location>
        <begin position="195"/>
        <end position="212"/>
    </location>
</feature>
<dbReference type="GO" id="GO:0005085">
    <property type="term" value="F:guanyl-nucleotide exchange factor activity"/>
    <property type="evidence" value="ECO:0007669"/>
    <property type="project" value="UniProtKB-KW"/>
</dbReference>
<sequence length="506" mass="55207">MNRNDASQSTEDLREQLEELESSNALRMRTLAEQMNSNPELKTVFLDVTTVNGTETIGLEFGNAEKRSVWERSVKDAKAALIEQQITTPNCQLKSIIAHQTRPGLQLCAASIVPGKRSDSSPFVWVCASDKFSGQVAVMSLENGETTIESCSAIGNAAVTAMCTVPPPKRSKKRKMRSDRLFETPHKESVAELNSSGSDSDSSCDEASSSSSQTTVWIGNDDGEVFVVNSTERVRSRARERLARLGNSVTAICSAGSNVYVATSYSSQIQFLAFRPHPDRTWDLENPVNIDHACTAPISSMVHVGQRLICASGNTLHAYFTEESSWQKPMEVLPSSDIVSVMCASGALLFVCGRKSTIVYVIDVFTLTVVNHFNISSMVRSQLAGREDILREHKMGCLRVSCLMAARSHLWIGTSAGFILSAPVHSARKQLAPDLNVCDIGHSGPCRILLPVSVAFNRKKRTSLNVPSQQNSQLMVVSCGEGLDDKGATQDPTTDAVNHLIFWRCS</sequence>
<evidence type="ECO:0000256" key="2">
    <source>
        <dbReference type="SAM" id="MobiDB-lite"/>
    </source>
</evidence>
<dbReference type="Gene3D" id="2.130.10.10">
    <property type="entry name" value="YVTN repeat-like/Quinoprotein amine dehydrogenase"/>
    <property type="match status" value="1"/>
</dbReference>
<dbReference type="Pfam" id="PF19056">
    <property type="entry name" value="WD40_2"/>
    <property type="match status" value="1"/>
</dbReference>
<evidence type="ECO:0000256" key="1">
    <source>
        <dbReference type="ARBA" id="ARBA00022658"/>
    </source>
</evidence>
<name>A0A8S1GWA2_9PELO</name>
<gene>
    <name evidence="3" type="ORF">CAUJ_LOCUS4025</name>
</gene>
<organism evidence="3 4">
    <name type="scientific">Caenorhabditis auriculariae</name>
    <dbReference type="NCBI Taxonomy" id="2777116"/>
    <lineage>
        <taxon>Eukaryota</taxon>
        <taxon>Metazoa</taxon>
        <taxon>Ecdysozoa</taxon>
        <taxon>Nematoda</taxon>
        <taxon>Chromadorea</taxon>
        <taxon>Rhabditida</taxon>
        <taxon>Rhabditina</taxon>
        <taxon>Rhabditomorpha</taxon>
        <taxon>Rhabditoidea</taxon>
        <taxon>Rhabditidae</taxon>
        <taxon>Peloderinae</taxon>
        <taxon>Caenorhabditis</taxon>
    </lineage>
</organism>
<dbReference type="InterPro" id="IPR015943">
    <property type="entry name" value="WD40/YVTN_repeat-like_dom_sf"/>
</dbReference>
<evidence type="ECO:0000313" key="4">
    <source>
        <dbReference type="Proteomes" id="UP000835052"/>
    </source>
</evidence>
<dbReference type="Proteomes" id="UP000835052">
    <property type="component" value="Unassembled WGS sequence"/>
</dbReference>
<protein>
    <submittedName>
        <fullName evidence="3">Uncharacterized protein</fullName>
    </submittedName>
</protein>
<dbReference type="EMBL" id="CAJGYM010000007">
    <property type="protein sequence ID" value="CAD6188106.1"/>
    <property type="molecule type" value="Genomic_DNA"/>
</dbReference>
<keyword evidence="4" id="KW-1185">Reference proteome</keyword>
<comment type="caution">
    <text evidence="3">The sequence shown here is derived from an EMBL/GenBank/DDBJ whole genome shotgun (WGS) entry which is preliminary data.</text>
</comment>
<dbReference type="PANTHER" id="PTHR12877">
    <property type="entry name" value="RHO GUANINE NUCLEOTIDE EXCHANGE FACTOR"/>
    <property type="match status" value="1"/>
</dbReference>
<dbReference type="InterPro" id="IPR039919">
    <property type="entry name" value="ARHGEF10/ARHGEF17"/>
</dbReference>
<dbReference type="AlphaFoldDB" id="A0A8S1GWA2"/>
<proteinExistence type="predicted"/>
<keyword evidence="1" id="KW-0344">Guanine-nucleotide releasing factor</keyword>
<reference evidence="3" key="1">
    <citation type="submission" date="2020-10" db="EMBL/GenBank/DDBJ databases">
        <authorList>
            <person name="Kikuchi T."/>
        </authorList>
    </citation>
    <scope>NUCLEOTIDE SEQUENCE</scope>
    <source>
        <strain evidence="3">NKZ352</strain>
    </source>
</reference>
<dbReference type="SUPFAM" id="SSF50998">
    <property type="entry name" value="Quinoprotein alcohol dehydrogenase-like"/>
    <property type="match status" value="1"/>
</dbReference>
<dbReference type="OrthoDB" id="4066896at2759"/>
<dbReference type="PANTHER" id="PTHR12877:SF15">
    <property type="entry name" value="RHO GUANINE NUCLEOTIDE EXCHANGE FACTOR 17"/>
    <property type="match status" value="1"/>
</dbReference>
<feature type="compositionally biased region" description="Basic and acidic residues" evidence="2">
    <location>
        <begin position="178"/>
        <end position="190"/>
    </location>
</feature>
<accession>A0A8S1GWA2</accession>
<dbReference type="GO" id="GO:0030036">
    <property type="term" value="P:actin cytoskeleton organization"/>
    <property type="evidence" value="ECO:0007669"/>
    <property type="project" value="TreeGrafter"/>
</dbReference>
<evidence type="ECO:0000313" key="3">
    <source>
        <dbReference type="EMBL" id="CAD6188106.1"/>
    </source>
</evidence>
<dbReference type="InterPro" id="IPR011047">
    <property type="entry name" value="Quinoprotein_ADH-like_sf"/>
</dbReference>
<feature type="region of interest" description="Disordered" evidence="2">
    <location>
        <begin position="165"/>
        <end position="215"/>
    </location>
</feature>